<dbReference type="Proteomes" id="UP000071561">
    <property type="component" value="Chromosome"/>
</dbReference>
<protein>
    <recommendedName>
        <fullName evidence="5">DUF3999 domain-containing protein</fullName>
    </recommendedName>
</protein>
<evidence type="ECO:0000256" key="2">
    <source>
        <dbReference type="SAM" id="SignalP"/>
    </source>
</evidence>
<evidence type="ECO:0000313" key="3">
    <source>
        <dbReference type="EMBL" id="AMQ01461.1"/>
    </source>
</evidence>
<accession>A0A127VJT9</accession>
<keyword evidence="1" id="KW-0812">Transmembrane</keyword>
<feature type="signal peptide" evidence="2">
    <location>
        <begin position="1"/>
        <end position="25"/>
    </location>
</feature>
<dbReference type="KEGG" id="pcm:AY601_4625"/>
<gene>
    <name evidence="3" type="ORF">AY601_4625</name>
</gene>
<dbReference type="Gene3D" id="2.60.120.260">
    <property type="entry name" value="Galactose-binding domain-like"/>
    <property type="match status" value="1"/>
</dbReference>
<keyword evidence="1" id="KW-1133">Transmembrane helix</keyword>
<reference evidence="3 4" key="1">
    <citation type="submission" date="2016-03" db="EMBL/GenBank/DDBJ databases">
        <title>Complete genome sequence of Pedobacter cryoconitis PAMC 27485.</title>
        <authorList>
            <person name="Lee J."/>
            <person name="Kim O.-S."/>
        </authorList>
    </citation>
    <scope>NUCLEOTIDE SEQUENCE [LARGE SCALE GENOMIC DNA]</scope>
    <source>
        <strain evidence="3 4">PAMC 27485</strain>
    </source>
</reference>
<feature type="transmembrane region" description="Helical" evidence="1">
    <location>
        <begin position="385"/>
        <end position="403"/>
    </location>
</feature>
<sequence length="415" mass="47082" precursor="true">MNPIKMNRQLFLTLTLLLSVFSVFAQQTFKYQAKLPKVETDGFYRVDLSPELIAGAQANLGDIRILNQKKQFSPYIFGNQLVFKDQRSFIAFPKLKALAEVDTVTTFIVENAAHLTINQLSLQLRNASVKRNVNLSGSDDLKKWYAIKENISLEEAVSDEPGNGTYQQQLNFPSSSYRYLRIQINNENKEPVAILQAGIYRQQSIPPVYVQLKKPLIQQRDSAQVSYITVRFNAPYQLNKLHLEIAGQKYYKRNVRVYAVQQKEKSLVADTLISTSAIPNLYFSAKTNHLELEIVNGDNPPLVLHKVNGYQLSQSLISYLEKDQDYTILFGDGKANAPDYDLKFFGDSLQQELKPLNYQSVSANPLYQKPQEKSKVAKGDGIPGWVIWAAIVIVAALLGFLTFKMTQEVSKRDKL</sequence>
<organism evidence="3 4">
    <name type="scientific">Pedobacter cryoconitis</name>
    <dbReference type="NCBI Taxonomy" id="188932"/>
    <lineage>
        <taxon>Bacteria</taxon>
        <taxon>Pseudomonadati</taxon>
        <taxon>Bacteroidota</taxon>
        <taxon>Sphingobacteriia</taxon>
        <taxon>Sphingobacteriales</taxon>
        <taxon>Sphingobacteriaceae</taxon>
        <taxon>Pedobacter</taxon>
    </lineage>
</organism>
<keyword evidence="4" id="KW-1185">Reference proteome</keyword>
<dbReference type="EMBL" id="CP014504">
    <property type="protein sequence ID" value="AMQ01461.1"/>
    <property type="molecule type" value="Genomic_DNA"/>
</dbReference>
<dbReference type="Pfam" id="PF13163">
    <property type="entry name" value="DUF3999"/>
    <property type="match status" value="1"/>
</dbReference>
<feature type="chain" id="PRO_5007280751" description="DUF3999 domain-containing protein" evidence="2">
    <location>
        <begin position="26"/>
        <end position="415"/>
    </location>
</feature>
<keyword evidence="2" id="KW-0732">Signal</keyword>
<proteinExistence type="predicted"/>
<dbReference type="InterPro" id="IPR025060">
    <property type="entry name" value="DUF3999"/>
</dbReference>
<name>A0A127VJT9_9SPHI</name>
<dbReference type="OrthoDB" id="994644at2"/>
<keyword evidence="1" id="KW-0472">Membrane</keyword>
<evidence type="ECO:0008006" key="5">
    <source>
        <dbReference type="Google" id="ProtNLM"/>
    </source>
</evidence>
<dbReference type="AlphaFoldDB" id="A0A127VJT9"/>
<dbReference type="PATRIC" id="fig|188932.3.peg.4794"/>
<evidence type="ECO:0000256" key="1">
    <source>
        <dbReference type="SAM" id="Phobius"/>
    </source>
</evidence>
<evidence type="ECO:0000313" key="4">
    <source>
        <dbReference type="Proteomes" id="UP000071561"/>
    </source>
</evidence>